<accession>D3J835</accession>
<feature type="transmembrane region" description="Helical" evidence="1">
    <location>
        <begin position="55"/>
        <end position="73"/>
    </location>
</feature>
<keyword evidence="1" id="KW-1133">Transmembrane helix</keyword>
<keyword evidence="1" id="KW-0812">Transmembrane</keyword>
<protein>
    <submittedName>
        <fullName evidence="2">NADH dehydrogenase subunit 4L</fullName>
    </submittedName>
</protein>
<dbReference type="EMBL" id="GQ888714">
    <property type="protein sequence ID" value="ACX85134.1"/>
    <property type="molecule type" value="Genomic_DNA"/>
</dbReference>
<sequence length="79" mass="9555">MFNYFFFISLLMLFFKSYRFIFILISLEFFMMCIFFEVLCFIWSYIIFFFMCHSVISSILGIVVMVSGLKFFGSDNCIF</sequence>
<feature type="transmembrane region" description="Helical" evidence="1">
    <location>
        <begin position="29"/>
        <end position="48"/>
    </location>
</feature>
<dbReference type="RefSeq" id="YP_003433808.1">
    <property type="nucleotide sequence ID" value="NC_013813.1"/>
</dbReference>
<dbReference type="CTD" id="4539"/>
<geneLocation type="mitochondrion" evidence="2"/>
<dbReference type="GeneID" id="8774283"/>
<proteinExistence type="predicted"/>
<evidence type="ECO:0000256" key="1">
    <source>
        <dbReference type="SAM" id="Phobius"/>
    </source>
</evidence>
<organism evidence="2">
    <name type="scientific">Metastrongylus pudendotectus</name>
    <name type="common">Pig lungworm</name>
    <dbReference type="NCBI Taxonomy" id="55275"/>
    <lineage>
        <taxon>Eukaryota</taxon>
        <taxon>Metazoa</taxon>
        <taxon>Ecdysozoa</taxon>
        <taxon>Nematoda</taxon>
        <taxon>Chromadorea</taxon>
        <taxon>Rhabditida</taxon>
        <taxon>Rhabditina</taxon>
        <taxon>Rhabditomorpha</taxon>
        <taxon>Strongyloidea</taxon>
        <taxon>Metastrongylidae</taxon>
        <taxon>Metastrongylus</taxon>
    </lineage>
</organism>
<name>D3J835_METPU</name>
<dbReference type="AlphaFoldDB" id="D3J835"/>
<keyword evidence="1" id="KW-0472">Membrane</keyword>
<evidence type="ECO:0000313" key="2">
    <source>
        <dbReference type="EMBL" id="ACX85134.1"/>
    </source>
</evidence>
<keyword evidence="2" id="KW-0496">Mitochondrion</keyword>
<gene>
    <name evidence="2" type="primary">ND4L</name>
</gene>
<reference evidence="2" key="1">
    <citation type="journal article" date="2010" name="Nucleic Acids Res.">
        <title>An integrated pipeline for next-generation sequencing and annotation of mitochondrial genomes.</title>
        <authorList>
            <person name="Jex A.R."/>
            <person name="Hall R.S."/>
            <person name="Littlewood D.T."/>
            <person name="Gasser R.B."/>
        </authorList>
    </citation>
    <scope>NUCLEOTIDE SEQUENCE</scope>
</reference>